<dbReference type="InterPro" id="IPR011037">
    <property type="entry name" value="Pyrv_Knase-like_insert_dom_sf"/>
</dbReference>
<dbReference type="EMBL" id="JAAAJB010000303">
    <property type="protein sequence ID" value="KAG0258939.1"/>
    <property type="molecule type" value="Genomic_DNA"/>
</dbReference>
<dbReference type="GO" id="GO:0030151">
    <property type="term" value="F:molybdenum ion binding"/>
    <property type="evidence" value="ECO:0007669"/>
    <property type="project" value="InterPro"/>
</dbReference>
<dbReference type="OrthoDB" id="17255at2759"/>
<sequence>MLPTPIVSKILIYPIKSCKPIFLQETSLTRLRSSLDDRQRVDDDLGVSARAAKGLDLDDQAATFFSDFLDFSCRLIHKSPDEVRAVKEHSPYIRRYGLYAHVDGLCGSFPILALSEKSIQDINSHLDDPVSVVNFRANLIIQGYGQPFEEDKWCEVDIAGITFYFTCRCPRCSMPNINVDTAVKDKIRLQRTPQSIRRVDQGKMARYKACVGMNVVPSKTSGTVRVGHALIVKSAYQGERLRTGEKR</sequence>
<dbReference type="SUPFAM" id="SSF50800">
    <property type="entry name" value="PK beta-barrel domain-like"/>
    <property type="match status" value="1"/>
</dbReference>
<dbReference type="Proteomes" id="UP000807716">
    <property type="component" value="Unassembled WGS sequence"/>
</dbReference>
<keyword evidence="3" id="KW-1185">Reference proteome</keyword>
<protein>
    <recommendedName>
        <fullName evidence="1">MOSC domain-containing protein</fullName>
    </recommendedName>
</protein>
<reference evidence="2" key="1">
    <citation type="journal article" date="2020" name="Fungal Divers.">
        <title>Resolving the Mortierellaceae phylogeny through synthesis of multi-gene phylogenetics and phylogenomics.</title>
        <authorList>
            <person name="Vandepol N."/>
            <person name="Liber J."/>
            <person name="Desiro A."/>
            <person name="Na H."/>
            <person name="Kennedy M."/>
            <person name="Barry K."/>
            <person name="Grigoriev I.V."/>
            <person name="Miller A.N."/>
            <person name="O'Donnell K."/>
            <person name="Stajich J.E."/>
            <person name="Bonito G."/>
        </authorList>
    </citation>
    <scope>NUCLEOTIDE SEQUENCE</scope>
    <source>
        <strain evidence="2">BC1065</strain>
    </source>
</reference>
<accession>A0A9P6Q5B3</accession>
<dbReference type="InterPro" id="IPR005302">
    <property type="entry name" value="MoCF_Sase_C"/>
</dbReference>
<name>A0A9P6Q5B3_9FUNG</name>
<evidence type="ECO:0000259" key="1">
    <source>
        <dbReference type="PROSITE" id="PS51340"/>
    </source>
</evidence>
<dbReference type="AlphaFoldDB" id="A0A9P6Q5B3"/>
<organism evidence="2 3">
    <name type="scientific">Actinomortierella ambigua</name>
    <dbReference type="NCBI Taxonomy" id="1343610"/>
    <lineage>
        <taxon>Eukaryota</taxon>
        <taxon>Fungi</taxon>
        <taxon>Fungi incertae sedis</taxon>
        <taxon>Mucoromycota</taxon>
        <taxon>Mortierellomycotina</taxon>
        <taxon>Mortierellomycetes</taxon>
        <taxon>Mortierellales</taxon>
        <taxon>Mortierellaceae</taxon>
        <taxon>Actinomortierella</taxon>
    </lineage>
</organism>
<dbReference type="SUPFAM" id="SSF141673">
    <property type="entry name" value="MOSC N-terminal domain-like"/>
    <property type="match status" value="1"/>
</dbReference>
<gene>
    <name evidence="2" type="ORF">DFQ27_004369</name>
</gene>
<dbReference type="PROSITE" id="PS51340">
    <property type="entry name" value="MOSC"/>
    <property type="match status" value="1"/>
</dbReference>
<dbReference type="Pfam" id="PF03473">
    <property type="entry name" value="MOSC"/>
    <property type="match status" value="1"/>
</dbReference>
<evidence type="ECO:0000313" key="2">
    <source>
        <dbReference type="EMBL" id="KAG0258939.1"/>
    </source>
</evidence>
<dbReference type="GO" id="GO:0003824">
    <property type="term" value="F:catalytic activity"/>
    <property type="evidence" value="ECO:0007669"/>
    <property type="project" value="InterPro"/>
</dbReference>
<proteinExistence type="predicted"/>
<dbReference type="GO" id="GO:0030170">
    <property type="term" value="F:pyridoxal phosphate binding"/>
    <property type="evidence" value="ECO:0007669"/>
    <property type="project" value="InterPro"/>
</dbReference>
<comment type="caution">
    <text evidence="2">The sequence shown here is derived from an EMBL/GenBank/DDBJ whole genome shotgun (WGS) entry which is preliminary data.</text>
</comment>
<feature type="domain" description="MOSC" evidence="1">
    <location>
        <begin position="78"/>
        <end position="233"/>
    </location>
</feature>
<evidence type="ECO:0000313" key="3">
    <source>
        <dbReference type="Proteomes" id="UP000807716"/>
    </source>
</evidence>